<dbReference type="Gene3D" id="1.10.10.10">
    <property type="entry name" value="Winged helix-like DNA-binding domain superfamily/Winged helix DNA-binding domain"/>
    <property type="match status" value="1"/>
</dbReference>
<dbReference type="InterPro" id="IPR035472">
    <property type="entry name" value="RpiR-like_SIS"/>
</dbReference>
<dbReference type="InterPro" id="IPR036388">
    <property type="entry name" value="WH-like_DNA-bd_sf"/>
</dbReference>
<feature type="domain" description="HTH rpiR-type" evidence="4">
    <location>
        <begin position="1"/>
        <end position="77"/>
    </location>
</feature>
<organism evidence="6 7">
    <name type="scientific">Sporanaerobacter acetigenes DSM 13106</name>
    <dbReference type="NCBI Taxonomy" id="1123281"/>
    <lineage>
        <taxon>Bacteria</taxon>
        <taxon>Bacillati</taxon>
        <taxon>Bacillota</taxon>
        <taxon>Tissierellia</taxon>
        <taxon>Tissierellales</taxon>
        <taxon>Sporanaerobacteraceae</taxon>
        <taxon>Sporanaerobacter</taxon>
    </lineage>
</organism>
<dbReference type="AlphaFoldDB" id="A0A1M5WNU9"/>
<evidence type="ECO:0000256" key="3">
    <source>
        <dbReference type="ARBA" id="ARBA00023163"/>
    </source>
</evidence>
<dbReference type="STRING" id="1123281.SAMN02745180_01331"/>
<proteinExistence type="predicted"/>
<evidence type="ECO:0000256" key="1">
    <source>
        <dbReference type="ARBA" id="ARBA00023015"/>
    </source>
</evidence>
<dbReference type="Gene3D" id="3.40.50.10490">
    <property type="entry name" value="Glucose-6-phosphate isomerase like protein, domain 1"/>
    <property type="match status" value="1"/>
</dbReference>
<dbReference type="GO" id="GO:0003700">
    <property type="term" value="F:DNA-binding transcription factor activity"/>
    <property type="evidence" value="ECO:0007669"/>
    <property type="project" value="InterPro"/>
</dbReference>
<dbReference type="PROSITE" id="PS51071">
    <property type="entry name" value="HTH_RPIR"/>
    <property type="match status" value="1"/>
</dbReference>
<name>A0A1M5WNU9_9FIRM</name>
<dbReference type="Proteomes" id="UP000184389">
    <property type="component" value="Unassembled WGS sequence"/>
</dbReference>
<dbReference type="RefSeq" id="WP_072744009.1">
    <property type="nucleotide sequence ID" value="NZ_FQXR01000005.1"/>
</dbReference>
<dbReference type="InterPro" id="IPR001347">
    <property type="entry name" value="SIS_dom"/>
</dbReference>
<reference evidence="6 7" key="1">
    <citation type="submission" date="2016-11" db="EMBL/GenBank/DDBJ databases">
        <authorList>
            <person name="Jaros S."/>
            <person name="Januszkiewicz K."/>
            <person name="Wedrychowicz H."/>
        </authorList>
    </citation>
    <scope>NUCLEOTIDE SEQUENCE [LARGE SCALE GENOMIC DNA]</scope>
    <source>
        <strain evidence="6 7">DSM 13106</strain>
    </source>
</reference>
<dbReference type="InterPro" id="IPR009057">
    <property type="entry name" value="Homeodomain-like_sf"/>
</dbReference>
<keyword evidence="3" id="KW-0804">Transcription</keyword>
<dbReference type="InterPro" id="IPR000281">
    <property type="entry name" value="HTH_RpiR"/>
</dbReference>
<dbReference type="SUPFAM" id="SSF46689">
    <property type="entry name" value="Homeodomain-like"/>
    <property type="match status" value="1"/>
</dbReference>
<dbReference type="InterPro" id="IPR046348">
    <property type="entry name" value="SIS_dom_sf"/>
</dbReference>
<dbReference type="Pfam" id="PF01418">
    <property type="entry name" value="HTH_6"/>
    <property type="match status" value="1"/>
</dbReference>
<feature type="domain" description="SIS" evidence="5">
    <location>
        <begin position="124"/>
        <end position="264"/>
    </location>
</feature>
<keyword evidence="7" id="KW-1185">Reference proteome</keyword>
<evidence type="ECO:0000256" key="2">
    <source>
        <dbReference type="ARBA" id="ARBA00023125"/>
    </source>
</evidence>
<keyword evidence="1" id="KW-0805">Transcription regulation</keyword>
<evidence type="ECO:0000313" key="7">
    <source>
        <dbReference type="Proteomes" id="UP000184389"/>
    </source>
</evidence>
<dbReference type="GO" id="GO:1901135">
    <property type="term" value="P:carbohydrate derivative metabolic process"/>
    <property type="evidence" value="ECO:0007669"/>
    <property type="project" value="InterPro"/>
</dbReference>
<gene>
    <name evidence="6" type="ORF">SAMN02745180_01331</name>
</gene>
<evidence type="ECO:0000259" key="4">
    <source>
        <dbReference type="PROSITE" id="PS51071"/>
    </source>
</evidence>
<dbReference type="Pfam" id="PF01380">
    <property type="entry name" value="SIS"/>
    <property type="match status" value="1"/>
</dbReference>
<sequence>MGVVLKINEIKDQLTNSEQKIANCILDNSHKVYNMSIHELADWCSTSSSSIVRFCRKMGFDGFKEFKIELAKDVADSEKSKDIVYEDVSVDDSIQAVINKISSGNIKSIENTLELLDSYEVEKAINALDKANNVYLYGIGASGLVAMDFQYKLMRINRNAFMYLDSHTQLSTSVNIQKDDVAVAISHSGKTLEVFKAIDMANMKGATTISITKYGDNPVSNVSDIKLYVGGIEQNLRVGAIASRIAQLTVVDILFVGLARKNFKVVSDYLKGTKEIVEDFKIEK</sequence>
<dbReference type="PROSITE" id="PS51464">
    <property type="entry name" value="SIS"/>
    <property type="match status" value="1"/>
</dbReference>
<dbReference type="PANTHER" id="PTHR30514">
    <property type="entry name" value="GLUCOKINASE"/>
    <property type="match status" value="1"/>
</dbReference>
<dbReference type="GO" id="GO:0097367">
    <property type="term" value="F:carbohydrate derivative binding"/>
    <property type="evidence" value="ECO:0007669"/>
    <property type="project" value="InterPro"/>
</dbReference>
<dbReference type="SUPFAM" id="SSF53697">
    <property type="entry name" value="SIS domain"/>
    <property type="match status" value="1"/>
</dbReference>
<dbReference type="PANTHER" id="PTHR30514:SF1">
    <property type="entry name" value="HTH-TYPE TRANSCRIPTIONAL REGULATOR HEXR-RELATED"/>
    <property type="match status" value="1"/>
</dbReference>
<dbReference type="OrthoDB" id="63027at2"/>
<accession>A0A1M5WNU9</accession>
<keyword evidence="2" id="KW-0238">DNA-binding</keyword>
<evidence type="ECO:0000259" key="5">
    <source>
        <dbReference type="PROSITE" id="PS51464"/>
    </source>
</evidence>
<dbReference type="InterPro" id="IPR047640">
    <property type="entry name" value="RpiR-like"/>
</dbReference>
<protein>
    <submittedName>
        <fullName evidence="6">Transcriptional regulator, RpiR family</fullName>
    </submittedName>
</protein>
<dbReference type="CDD" id="cd05013">
    <property type="entry name" value="SIS_RpiR"/>
    <property type="match status" value="1"/>
</dbReference>
<evidence type="ECO:0000313" key="6">
    <source>
        <dbReference type="EMBL" id="SHH89236.1"/>
    </source>
</evidence>
<dbReference type="GO" id="GO:0003677">
    <property type="term" value="F:DNA binding"/>
    <property type="evidence" value="ECO:0007669"/>
    <property type="project" value="UniProtKB-KW"/>
</dbReference>
<dbReference type="EMBL" id="FQXR01000005">
    <property type="protein sequence ID" value="SHH89236.1"/>
    <property type="molecule type" value="Genomic_DNA"/>
</dbReference>